<sequence>MADAGVADLPVSPEWLPLLTELGDLKRTYSANAAGSIAERLFARGWGALAAGQDAGAVMRAIVSTALAAARLGDLDRERLMLLGLSADAAATVLARALDEVAGPLDPALCEMLRAAVGEGAPDPAPLPGFVAKLARQPRAGVTCPGRPRLMLQPAENHAEHSVAVAIYAALLAPGFAADPVAAFLAGIAHHLYSADMPDSGFSGEMLLGDELDGVIARSREMALADLSPPVAAMARAAVALIVDDATPEARAFHAADVLDRVLETAQHLRAREATMDVVLHEYELVHAGPVKPFHDAVLRRVGLL</sequence>
<organism evidence="1 2">
    <name type="scientific">Alterirhizorhabdus solaris</name>
    <dbReference type="NCBI Taxonomy" id="2529389"/>
    <lineage>
        <taxon>Bacteria</taxon>
        <taxon>Pseudomonadati</taxon>
        <taxon>Pseudomonadota</taxon>
        <taxon>Alphaproteobacteria</taxon>
        <taxon>Sphingomonadales</taxon>
        <taxon>Rhizorhabdaceae</taxon>
        <taxon>Alterirhizorhabdus</taxon>
    </lineage>
</organism>
<dbReference type="SUPFAM" id="SSF109604">
    <property type="entry name" value="HD-domain/PDEase-like"/>
    <property type="match status" value="1"/>
</dbReference>
<accession>A0A558RAE9</accession>
<name>A0A558RAE9_9SPHN</name>
<protein>
    <recommendedName>
        <fullName evidence="3">HD domain-containing protein</fullName>
    </recommendedName>
</protein>
<reference evidence="1 2" key="1">
    <citation type="submission" date="2019-07" db="EMBL/GenBank/DDBJ databases">
        <title>Sphingomonas solaris sp. nov., isolated from a solar panel from Boston, Massachusetts.</title>
        <authorList>
            <person name="Tanner K."/>
            <person name="Pascual J."/>
            <person name="Mancuso C."/>
            <person name="Pereto J."/>
            <person name="Khalil A."/>
            <person name="Vilanova C."/>
        </authorList>
    </citation>
    <scope>NUCLEOTIDE SEQUENCE [LARGE SCALE GENOMIC DNA]</scope>
    <source>
        <strain evidence="1 2">R4DWN</strain>
    </source>
</reference>
<evidence type="ECO:0000313" key="2">
    <source>
        <dbReference type="Proteomes" id="UP000318681"/>
    </source>
</evidence>
<evidence type="ECO:0000313" key="1">
    <source>
        <dbReference type="EMBL" id="TVV76356.1"/>
    </source>
</evidence>
<keyword evidence="2" id="KW-1185">Reference proteome</keyword>
<dbReference type="Proteomes" id="UP000318681">
    <property type="component" value="Unassembled WGS sequence"/>
</dbReference>
<comment type="caution">
    <text evidence="1">The sequence shown here is derived from an EMBL/GenBank/DDBJ whole genome shotgun (WGS) entry which is preliminary data.</text>
</comment>
<dbReference type="EMBL" id="VNIM01000011">
    <property type="protein sequence ID" value="TVV76356.1"/>
    <property type="molecule type" value="Genomic_DNA"/>
</dbReference>
<proteinExistence type="predicted"/>
<evidence type="ECO:0008006" key="3">
    <source>
        <dbReference type="Google" id="ProtNLM"/>
    </source>
</evidence>
<dbReference type="Gene3D" id="1.10.3210.10">
    <property type="entry name" value="Hypothetical protein af1432"/>
    <property type="match status" value="1"/>
</dbReference>
<dbReference type="AlphaFoldDB" id="A0A558RAE9"/>
<gene>
    <name evidence="1" type="ORF">FOY91_04615</name>
</gene>
<dbReference type="OrthoDB" id="1492287at2"/>